<organism evidence="10 11">
    <name type="scientific">Lautropia dentalis</name>
    <dbReference type="NCBI Taxonomy" id="2490857"/>
    <lineage>
        <taxon>Bacteria</taxon>
        <taxon>Pseudomonadati</taxon>
        <taxon>Pseudomonadota</taxon>
        <taxon>Betaproteobacteria</taxon>
        <taxon>Burkholderiales</taxon>
        <taxon>Burkholderiaceae</taxon>
        <taxon>Lautropia</taxon>
    </lineage>
</organism>
<dbReference type="PANTHER" id="PTHR22854">
    <property type="entry name" value="TRYPTOPHAN BIOSYNTHESIS PROTEIN"/>
    <property type="match status" value="1"/>
</dbReference>
<evidence type="ECO:0000313" key="10">
    <source>
        <dbReference type="EMBL" id="RRN44231.1"/>
    </source>
</evidence>
<dbReference type="EC" id="4.1.1.48" evidence="8"/>
<evidence type="ECO:0000256" key="8">
    <source>
        <dbReference type="HAMAP-Rule" id="MF_00134"/>
    </source>
</evidence>
<protein>
    <recommendedName>
        <fullName evidence="8">Indole-3-glycerol phosphate synthase</fullName>
        <shortName evidence="8">IGPS</shortName>
        <ecNumber evidence="8">4.1.1.48</ecNumber>
    </recommendedName>
</protein>
<dbReference type="SUPFAM" id="SSF51366">
    <property type="entry name" value="Ribulose-phoshate binding barrel"/>
    <property type="match status" value="1"/>
</dbReference>
<keyword evidence="6 8" id="KW-0057">Aromatic amino acid biosynthesis</keyword>
<dbReference type="InterPro" id="IPR013798">
    <property type="entry name" value="Indole-3-glycerol_P_synth_dom"/>
</dbReference>
<dbReference type="Pfam" id="PF00218">
    <property type="entry name" value="IGPS"/>
    <property type="match status" value="1"/>
</dbReference>
<evidence type="ECO:0000259" key="9">
    <source>
        <dbReference type="Pfam" id="PF00218"/>
    </source>
</evidence>
<dbReference type="InterPro" id="IPR045186">
    <property type="entry name" value="Indole-3-glycerol_P_synth"/>
</dbReference>
<gene>
    <name evidence="8 10" type="primary">trpC</name>
    <name evidence="10" type="ORF">EHV23_12890</name>
</gene>
<dbReference type="Gene3D" id="3.20.20.70">
    <property type="entry name" value="Aldolase class I"/>
    <property type="match status" value="1"/>
</dbReference>
<evidence type="ECO:0000256" key="1">
    <source>
        <dbReference type="ARBA" id="ARBA00001633"/>
    </source>
</evidence>
<keyword evidence="11" id="KW-1185">Reference proteome</keyword>
<dbReference type="OrthoDB" id="9804217at2"/>
<keyword evidence="5 8" id="KW-0822">Tryptophan biosynthesis</keyword>
<evidence type="ECO:0000256" key="6">
    <source>
        <dbReference type="ARBA" id="ARBA00023141"/>
    </source>
</evidence>
<evidence type="ECO:0000256" key="7">
    <source>
        <dbReference type="ARBA" id="ARBA00023239"/>
    </source>
</evidence>
<dbReference type="HAMAP" id="MF_00134_B">
    <property type="entry name" value="IGPS_B"/>
    <property type="match status" value="1"/>
</dbReference>
<comment type="caution">
    <text evidence="10">The sequence shown here is derived from an EMBL/GenBank/DDBJ whole genome shotgun (WGS) entry which is preliminary data.</text>
</comment>
<dbReference type="EMBL" id="RRUE01000002">
    <property type="protein sequence ID" value="RRN44231.1"/>
    <property type="molecule type" value="Genomic_DNA"/>
</dbReference>
<comment type="pathway">
    <text evidence="2 8">Amino-acid biosynthesis; L-tryptophan biosynthesis; L-tryptophan from chorismate: step 4/5.</text>
</comment>
<dbReference type="GO" id="GO:0004425">
    <property type="term" value="F:indole-3-glycerol-phosphate synthase activity"/>
    <property type="evidence" value="ECO:0007669"/>
    <property type="project" value="UniProtKB-UniRule"/>
</dbReference>
<dbReference type="AlphaFoldDB" id="A0A3R8MWZ3"/>
<dbReference type="CDD" id="cd00331">
    <property type="entry name" value="IGPS"/>
    <property type="match status" value="1"/>
</dbReference>
<comment type="similarity">
    <text evidence="8">Belongs to the TrpC family.</text>
</comment>
<evidence type="ECO:0000256" key="5">
    <source>
        <dbReference type="ARBA" id="ARBA00022822"/>
    </source>
</evidence>
<dbReference type="UniPathway" id="UPA00035">
    <property type="reaction ID" value="UER00043"/>
</dbReference>
<dbReference type="PROSITE" id="PS00614">
    <property type="entry name" value="IGPS"/>
    <property type="match status" value="1"/>
</dbReference>
<sequence>MKVPTVLERIIATKRDEVRAARATLGEPALRGQVAERLKNDPPRGFARAIQQRVMAAAAAFNAGHAPAPVAPAIIAEVKKASPSKGVIRPDFEPVAFARSYEKGGATCLSVLTDRQYFQGHDDYLRQARAAASIPILRKDFTIDPWQVQEAAAIGADCILLIVAALSDDQMAELAACARENQLDVLVEVHDGAELDRALRLDTPLIGINNRNLHDFSVSLDTTLNLQKRLPTDRITISESGIAGPQDIALLRQGGIHAFLIGETLMRAPDPGLQLARWLAG</sequence>
<comment type="catalytic activity">
    <reaction evidence="1 8">
        <text>1-(2-carboxyphenylamino)-1-deoxy-D-ribulose 5-phosphate + H(+) = (1S,2R)-1-C-(indol-3-yl)glycerol 3-phosphate + CO2 + H2O</text>
        <dbReference type="Rhea" id="RHEA:23476"/>
        <dbReference type="ChEBI" id="CHEBI:15377"/>
        <dbReference type="ChEBI" id="CHEBI:15378"/>
        <dbReference type="ChEBI" id="CHEBI:16526"/>
        <dbReference type="ChEBI" id="CHEBI:58613"/>
        <dbReference type="ChEBI" id="CHEBI:58866"/>
        <dbReference type="EC" id="4.1.1.48"/>
    </reaction>
</comment>
<feature type="domain" description="Indole-3-glycerol phosphate synthase" evidence="9">
    <location>
        <begin position="7"/>
        <end position="272"/>
    </location>
</feature>
<evidence type="ECO:0000256" key="2">
    <source>
        <dbReference type="ARBA" id="ARBA00004696"/>
    </source>
</evidence>
<dbReference type="InterPro" id="IPR013785">
    <property type="entry name" value="Aldolase_TIM"/>
</dbReference>
<evidence type="ECO:0000256" key="3">
    <source>
        <dbReference type="ARBA" id="ARBA00022605"/>
    </source>
</evidence>
<dbReference type="NCBIfam" id="NF001373">
    <property type="entry name" value="PRK00278.1-6"/>
    <property type="match status" value="1"/>
</dbReference>
<accession>A0A3R8MWZ3</accession>
<evidence type="ECO:0000256" key="4">
    <source>
        <dbReference type="ARBA" id="ARBA00022793"/>
    </source>
</evidence>
<proteinExistence type="inferred from homology"/>
<name>A0A3R8MWZ3_9BURK</name>
<dbReference type="Proteomes" id="UP000270261">
    <property type="component" value="Unassembled WGS sequence"/>
</dbReference>
<reference evidence="10 11" key="1">
    <citation type="submission" date="2018-11" db="EMBL/GenBank/DDBJ databases">
        <title>Genome sequencing of Lautropia sp. KCOM 2505 (= ChDC F240).</title>
        <authorList>
            <person name="Kook J.-K."/>
            <person name="Park S.-N."/>
            <person name="Lim Y.K."/>
        </authorList>
    </citation>
    <scope>NUCLEOTIDE SEQUENCE [LARGE SCALE GENOMIC DNA]</scope>
    <source>
        <strain evidence="10 11">KCOM 2505</strain>
    </source>
</reference>
<keyword evidence="3 8" id="KW-0028">Amino-acid biosynthesis</keyword>
<dbReference type="GO" id="GO:0004640">
    <property type="term" value="F:phosphoribosylanthranilate isomerase activity"/>
    <property type="evidence" value="ECO:0007669"/>
    <property type="project" value="TreeGrafter"/>
</dbReference>
<keyword evidence="7 8" id="KW-0456">Lyase</keyword>
<dbReference type="PANTHER" id="PTHR22854:SF2">
    <property type="entry name" value="INDOLE-3-GLYCEROL-PHOSPHATE SYNTHASE"/>
    <property type="match status" value="1"/>
</dbReference>
<keyword evidence="4 8" id="KW-0210">Decarboxylase</keyword>
<dbReference type="GO" id="GO:0000162">
    <property type="term" value="P:L-tryptophan biosynthetic process"/>
    <property type="evidence" value="ECO:0007669"/>
    <property type="project" value="UniProtKB-UniRule"/>
</dbReference>
<dbReference type="NCBIfam" id="NF001377">
    <property type="entry name" value="PRK00278.2-4"/>
    <property type="match status" value="1"/>
</dbReference>
<dbReference type="RefSeq" id="WP_125096426.1">
    <property type="nucleotide sequence ID" value="NZ_RRUE01000002.1"/>
</dbReference>
<dbReference type="InterPro" id="IPR011060">
    <property type="entry name" value="RibuloseP-bd_barrel"/>
</dbReference>
<dbReference type="InterPro" id="IPR001468">
    <property type="entry name" value="Indole-3-GlycerolPSynthase_CS"/>
</dbReference>
<dbReference type="FunFam" id="3.20.20.70:FF:000024">
    <property type="entry name" value="Indole-3-glycerol phosphate synthase"/>
    <property type="match status" value="1"/>
</dbReference>
<evidence type="ECO:0000313" key="11">
    <source>
        <dbReference type="Proteomes" id="UP000270261"/>
    </source>
</evidence>